<organism evidence="1 2">
    <name type="scientific">Hymenobacter guriensis</name>
    <dbReference type="NCBI Taxonomy" id="2793065"/>
    <lineage>
        <taxon>Bacteria</taxon>
        <taxon>Pseudomonadati</taxon>
        <taxon>Bacteroidota</taxon>
        <taxon>Cytophagia</taxon>
        <taxon>Cytophagales</taxon>
        <taxon>Hymenobacteraceae</taxon>
        <taxon>Hymenobacter</taxon>
    </lineage>
</organism>
<evidence type="ECO:0000313" key="2">
    <source>
        <dbReference type="Proteomes" id="UP000601099"/>
    </source>
</evidence>
<accession>A0ABS0L7S0</accession>
<comment type="caution">
    <text evidence="1">The sequence shown here is derived from an EMBL/GenBank/DDBJ whole genome shotgun (WGS) entry which is preliminary data.</text>
</comment>
<evidence type="ECO:0000313" key="1">
    <source>
        <dbReference type="EMBL" id="MBG8556175.1"/>
    </source>
</evidence>
<name>A0ABS0L7S0_9BACT</name>
<keyword evidence="2" id="KW-1185">Reference proteome</keyword>
<proteinExistence type="predicted"/>
<sequence>MPQFPALPSDYMSARGHKHPLRLGGWAYPAWWSRDCWPSPVKEYYLWKIEELQPGAYEIVAQGSGVRLKLTADLAFDLCPLEIELSDRLRMEDYPEHLERFRAQGIGVYFRNGFREGSVMLEVRKPRVVYEGYLPKLWVLQGQKDAQLMGRWLDQALWCITHPRKSDALRWVTRVSEHRPFGEWPNLAPAKHLDTVSKLAMPIYRKFMQTLKDNPPTEEEMREAQRNAMWAAYHNIEKEQEQLKQEATDEQGLKEMLIGFGIRPAGT</sequence>
<protein>
    <submittedName>
        <fullName evidence="1">Uncharacterized protein</fullName>
    </submittedName>
</protein>
<dbReference type="Proteomes" id="UP000601099">
    <property type="component" value="Unassembled WGS sequence"/>
</dbReference>
<reference evidence="1 2" key="1">
    <citation type="submission" date="2020-11" db="EMBL/GenBank/DDBJ databases">
        <title>Hymenobacter sp.</title>
        <authorList>
            <person name="Kim M.K."/>
        </authorList>
    </citation>
    <scope>NUCLEOTIDE SEQUENCE [LARGE SCALE GENOMIC DNA]</scope>
    <source>
        <strain evidence="1 2">BT594</strain>
    </source>
</reference>
<gene>
    <name evidence="1" type="ORF">I5L79_21700</name>
</gene>
<dbReference type="RefSeq" id="WP_196957193.1">
    <property type="nucleotide sequence ID" value="NZ_JADWYK010000021.1"/>
</dbReference>
<dbReference type="EMBL" id="JADWYK010000021">
    <property type="protein sequence ID" value="MBG8556175.1"/>
    <property type="molecule type" value="Genomic_DNA"/>
</dbReference>